<evidence type="ECO:0000256" key="1">
    <source>
        <dbReference type="SAM" id="MobiDB-lite"/>
    </source>
</evidence>
<dbReference type="Proteomes" id="UP001292094">
    <property type="component" value="Unassembled WGS sequence"/>
</dbReference>
<evidence type="ECO:0000313" key="3">
    <source>
        <dbReference type="Proteomes" id="UP001292094"/>
    </source>
</evidence>
<dbReference type="AlphaFoldDB" id="A0AAE1P4J7"/>
<protein>
    <submittedName>
        <fullName evidence="2">Uncharacterized protein</fullName>
    </submittedName>
</protein>
<sequence length="27" mass="2646">TTSKGTTAPGADRHHPPPQGSCRGGDG</sequence>
<comment type="caution">
    <text evidence="2">The sequence shown here is derived from an EMBL/GenBank/DDBJ whole genome shotgun (WGS) entry which is preliminary data.</text>
</comment>
<proteinExistence type="predicted"/>
<dbReference type="EMBL" id="JAWZYT010003032">
    <property type="protein sequence ID" value="KAK4300562.1"/>
    <property type="molecule type" value="Genomic_DNA"/>
</dbReference>
<keyword evidence="3" id="KW-1185">Reference proteome</keyword>
<feature type="region of interest" description="Disordered" evidence="1">
    <location>
        <begin position="1"/>
        <end position="27"/>
    </location>
</feature>
<gene>
    <name evidence="2" type="ORF">Pmani_027233</name>
</gene>
<organism evidence="2 3">
    <name type="scientific">Petrolisthes manimaculis</name>
    <dbReference type="NCBI Taxonomy" id="1843537"/>
    <lineage>
        <taxon>Eukaryota</taxon>
        <taxon>Metazoa</taxon>
        <taxon>Ecdysozoa</taxon>
        <taxon>Arthropoda</taxon>
        <taxon>Crustacea</taxon>
        <taxon>Multicrustacea</taxon>
        <taxon>Malacostraca</taxon>
        <taxon>Eumalacostraca</taxon>
        <taxon>Eucarida</taxon>
        <taxon>Decapoda</taxon>
        <taxon>Pleocyemata</taxon>
        <taxon>Anomura</taxon>
        <taxon>Galatheoidea</taxon>
        <taxon>Porcellanidae</taxon>
        <taxon>Petrolisthes</taxon>
    </lineage>
</organism>
<feature type="non-terminal residue" evidence="2">
    <location>
        <position position="1"/>
    </location>
</feature>
<reference evidence="2" key="1">
    <citation type="submission" date="2023-11" db="EMBL/GenBank/DDBJ databases">
        <title>Genome assemblies of two species of porcelain crab, Petrolisthes cinctipes and Petrolisthes manimaculis (Anomura: Porcellanidae).</title>
        <authorList>
            <person name="Angst P."/>
        </authorList>
    </citation>
    <scope>NUCLEOTIDE SEQUENCE</scope>
    <source>
        <strain evidence="2">PB745_02</strain>
        <tissue evidence="2">Gill</tissue>
    </source>
</reference>
<accession>A0AAE1P4J7</accession>
<name>A0AAE1P4J7_9EUCA</name>
<evidence type="ECO:0000313" key="2">
    <source>
        <dbReference type="EMBL" id="KAK4300562.1"/>
    </source>
</evidence>